<gene>
    <name evidence="1" type="ORF">H9636_07000</name>
</gene>
<evidence type="ECO:0000313" key="2">
    <source>
        <dbReference type="Proteomes" id="UP000640930"/>
    </source>
</evidence>
<evidence type="ECO:0000313" key="1">
    <source>
        <dbReference type="EMBL" id="MBD8026404.1"/>
    </source>
</evidence>
<organism evidence="1 2">
    <name type="scientific">Ureibacillus galli</name>
    <dbReference type="NCBI Taxonomy" id="2762222"/>
    <lineage>
        <taxon>Bacteria</taxon>
        <taxon>Bacillati</taxon>
        <taxon>Bacillota</taxon>
        <taxon>Bacilli</taxon>
        <taxon>Bacillales</taxon>
        <taxon>Caryophanaceae</taxon>
        <taxon>Ureibacillus</taxon>
    </lineage>
</organism>
<accession>A0ABR8XAP9</accession>
<sequence>MDTLIIEHLACLEVNRIILQEPYHLVSEVKFNDKSPSFDGEIIVYNSNELKKENIVGSVRVQIKGTTRFKKIKANGKISHSIEKSDLEVYKKMGEGVLYLVVSINKKSKRMQTFYNALTPLDIERLLGIIERKNTDSITIDFKFLQDGYLENICRLQMKNVKKQPNHFIEQSKNREFKKYKIEYSILQNESKDFNLFDNVGYIYGIEDDIEFPLEAMVPAAINLKGEEQVIIDGEKLNIKYNITDSRNETTLSIEDTLKFEFSKDKKTGKLKLGKLISINSFLTSLKVLKYMLDNEKLPLTIYKINASINKRDKFQDIVEEIQRYEELLSICERVGLSGDYKFNENENLDILFNAIFDVFKEKKYETINSETDIEQEVVVRLKLSEYITLLLFKDNKDNVFYNIFDEDIFDKLAAFIPKNSGEFNPNTDDFYNVSIFNPYTIQDLLTLDNFNYEIYRKSFDPERHDRSLDVNNQIALDLISIYDEKEDIKYLELAENLLNGLIENNSDNSIAKLNLLQVKKRYSQQLEPCEEDFLYDLLENGDNLQMNFVANVILGLKKPAERLLNRMEVNEKSEVLKWPIYNLFLKI</sequence>
<dbReference type="EMBL" id="JACSQA010000007">
    <property type="protein sequence ID" value="MBD8026404.1"/>
    <property type="molecule type" value="Genomic_DNA"/>
</dbReference>
<reference evidence="1 2" key="1">
    <citation type="submission" date="2020-08" db="EMBL/GenBank/DDBJ databases">
        <title>A Genomic Blueprint of the Chicken Gut Microbiome.</title>
        <authorList>
            <person name="Gilroy R."/>
            <person name="Ravi A."/>
            <person name="Getino M."/>
            <person name="Pursley I."/>
            <person name="Horton D.L."/>
            <person name="Alikhan N.-F."/>
            <person name="Baker D."/>
            <person name="Gharbi K."/>
            <person name="Hall N."/>
            <person name="Watson M."/>
            <person name="Adriaenssens E.M."/>
            <person name="Foster-Nyarko E."/>
            <person name="Jarju S."/>
            <person name="Secka A."/>
            <person name="Antonio M."/>
            <person name="Oren A."/>
            <person name="Chaudhuri R."/>
            <person name="La Ragione R.M."/>
            <person name="Hildebrand F."/>
            <person name="Pallen M.J."/>
        </authorList>
    </citation>
    <scope>NUCLEOTIDE SEQUENCE [LARGE SCALE GENOMIC DNA]</scope>
    <source>
        <strain evidence="1 2">Re31</strain>
    </source>
</reference>
<dbReference type="RefSeq" id="WP_191706908.1">
    <property type="nucleotide sequence ID" value="NZ_JACSQA010000007.1"/>
</dbReference>
<comment type="caution">
    <text evidence="1">The sequence shown here is derived from an EMBL/GenBank/DDBJ whole genome shotgun (WGS) entry which is preliminary data.</text>
</comment>
<protein>
    <submittedName>
        <fullName evidence="1">DUF4365 domain-containing protein</fullName>
    </submittedName>
</protein>
<keyword evidence="2" id="KW-1185">Reference proteome</keyword>
<proteinExistence type="predicted"/>
<dbReference type="Proteomes" id="UP000640930">
    <property type="component" value="Unassembled WGS sequence"/>
</dbReference>
<name>A0ABR8XAP9_9BACL</name>